<evidence type="ECO:0000313" key="2">
    <source>
        <dbReference type="EMBL" id="BBB01604.1"/>
    </source>
</evidence>
<protein>
    <submittedName>
        <fullName evidence="2">Uncharacterized protein</fullName>
    </submittedName>
</protein>
<sequence length="87" mass="8984">MTGGTGRDRYDEGGDPVCWLDRVCEECGAFRETSAPDCARCGTPFPGARPGRPAGPPPLPPEDDGPGGGSATPPRTGHEPPGRRAEP</sequence>
<dbReference type="KEGG" id="arev:RVR_9099"/>
<keyword evidence="3" id="KW-1185">Reference proteome</keyword>
<feature type="region of interest" description="Disordered" evidence="1">
    <location>
        <begin position="35"/>
        <end position="87"/>
    </location>
</feature>
<evidence type="ECO:0000256" key="1">
    <source>
        <dbReference type="SAM" id="MobiDB-lite"/>
    </source>
</evidence>
<gene>
    <name evidence="2" type="ORF">RVR_9099</name>
</gene>
<dbReference type="RefSeq" id="WP_202237513.1">
    <property type="nucleotide sequence ID" value="NZ_AP018365.1"/>
</dbReference>
<name>A0A7U3UZB5_9ACTN</name>
<feature type="compositionally biased region" description="Low complexity" evidence="1">
    <location>
        <begin position="42"/>
        <end position="52"/>
    </location>
</feature>
<reference evidence="2 3" key="3">
    <citation type="journal article" date="2011" name="Nat. Chem. Biol.">
        <title>Reveromycin A biosynthesis uses RevG and RevJ for stereospecific spiroacetal formation.</title>
        <authorList>
            <person name="Takahashi S."/>
            <person name="Toyoda A."/>
            <person name="Sekiyama Y."/>
            <person name="Takagi H."/>
            <person name="Nogawa T."/>
            <person name="Uramoto M."/>
            <person name="Suzuki R."/>
            <person name="Koshino H."/>
            <person name="Kumano T."/>
            <person name="Panthee S."/>
            <person name="Dairi T."/>
            <person name="Ishikawa J."/>
            <person name="Ikeda H."/>
            <person name="Sakaki Y."/>
            <person name="Osada H."/>
        </authorList>
    </citation>
    <scope>NUCLEOTIDE SEQUENCE [LARGE SCALE GENOMIC DNA]</scope>
    <source>
        <strain evidence="2 3">SN-593</strain>
    </source>
</reference>
<feature type="compositionally biased region" description="Basic and acidic residues" evidence="1">
    <location>
        <begin position="76"/>
        <end position="87"/>
    </location>
</feature>
<reference evidence="2 3" key="1">
    <citation type="journal article" date="2010" name="J. Bacteriol.">
        <title>Biochemical characterization of a novel indole prenyltransferase from Streptomyces sp. SN-593.</title>
        <authorList>
            <person name="Takahashi S."/>
            <person name="Takagi H."/>
            <person name="Toyoda A."/>
            <person name="Uramoto M."/>
            <person name="Nogawa T."/>
            <person name="Ueki M."/>
            <person name="Sakaki Y."/>
            <person name="Osada H."/>
        </authorList>
    </citation>
    <scope>NUCLEOTIDE SEQUENCE [LARGE SCALE GENOMIC DNA]</scope>
    <source>
        <strain evidence="2 3">SN-593</strain>
    </source>
</reference>
<dbReference type="Proteomes" id="UP000595703">
    <property type="component" value="Chromosome"/>
</dbReference>
<reference evidence="2 3" key="2">
    <citation type="journal article" date="2011" name="J. Antibiot.">
        <title>Furaquinocins I and J: novel polyketide isoprenoid hybrid compounds from Streptomyces reveromyceticus SN-593.</title>
        <authorList>
            <person name="Panthee S."/>
            <person name="Takahashi S."/>
            <person name="Takagi H."/>
            <person name="Nogawa T."/>
            <person name="Oowada E."/>
            <person name="Uramoto M."/>
            <person name="Osada H."/>
        </authorList>
    </citation>
    <scope>NUCLEOTIDE SEQUENCE [LARGE SCALE GENOMIC DNA]</scope>
    <source>
        <strain evidence="2 3">SN-593</strain>
    </source>
</reference>
<dbReference type="EMBL" id="AP018365">
    <property type="protein sequence ID" value="BBB01604.1"/>
    <property type="molecule type" value="Genomic_DNA"/>
</dbReference>
<reference evidence="2 3" key="4">
    <citation type="journal article" date="2020" name="Sci. Rep.">
        <title>beta-carboline chemical signals induce reveromycin production through a LuxR family regulator in Streptomyces sp. SN-593.</title>
        <authorList>
            <person name="Panthee S."/>
            <person name="Kito N."/>
            <person name="Hayashi T."/>
            <person name="Shimizu T."/>
            <person name="Ishikawa J."/>
            <person name="Hamamoto H."/>
            <person name="Osada H."/>
            <person name="Takahashi S."/>
        </authorList>
    </citation>
    <scope>NUCLEOTIDE SEQUENCE [LARGE SCALE GENOMIC DNA]</scope>
    <source>
        <strain evidence="2 3">SN-593</strain>
    </source>
</reference>
<organism evidence="2 3">
    <name type="scientific">Actinacidiphila reveromycinica</name>
    <dbReference type="NCBI Taxonomy" id="659352"/>
    <lineage>
        <taxon>Bacteria</taxon>
        <taxon>Bacillati</taxon>
        <taxon>Actinomycetota</taxon>
        <taxon>Actinomycetes</taxon>
        <taxon>Kitasatosporales</taxon>
        <taxon>Streptomycetaceae</taxon>
        <taxon>Actinacidiphila</taxon>
    </lineage>
</organism>
<proteinExistence type="predicted"/>
<accession>A0A7U3UZB5</accession>
<evidence type="ECO:0000313" key="3">
    <source>
        <dbReference type="Proteomes" id="UP000595703"/>
    </source>
</evidence>
<dbReference type="AlphaFoldDB" id="A0A7U3UZB5"/>